<proteinExistence type="predicted"/>
<evidence type="ECO:0000313" key="4">
    <source>
        <dbReference type="Proteomes" id="UP000683925"/>
    </source>
</evidence>
<sequence length="120" mass="13925">MILNQQEKNLYQIISIYESMGQTPKHLILKQELITKINVLIKISINGQILSNKVFAIMANNINETLDPAFLKPGKFDRKIEFQLLDTRRQGSIFQTLSSKKIYFDEGDLDDLIARLDKHF</sequence>
<dbReference type="Proteomes" id="UP000683925">
    <property type="component" value="Unassembled WGS sequence"/>
</dbReference>
<gene>
    <name evidence="3" type="ORF">POCTA_138.1.T1650046</name>
</gene>
<dbReference type="GO" id="GO:0005524">
    <property type="term" value="F:ATP binding"/>
    <property type="evidence" value="ECO:0007669"/>
    <property type="project" value="UniProtKB-KW"/>
</dbReference>
<accession>A0A8S1YI92</accession>
<dbReference type="PANTHER" id="PTHR23073">
    <property type="entry name" value="26S PROTEASOME REGULATORY SUBUNIT"/>
    <property type="match status" value="1"/>
</dbReference>
<name>A0A8S1YI92_PAROT</name>
<comment type="caution">
    <text evidence="3">The sequence shown here is derived from an EMBL/GenBank/DDBJ whole genome shotgun (WGS) entry which is preliminary data.</text>
</comment>
<reference evidence="3" key="1">
    <citation type="submission" date="2021-01" db="EMBL/GenBank/DDBJ databases">
        <authorList>
            <consortium name="Genoscope - CEA"/>
            <person name="William W."/>
        </authorList>
    </citation>
    <scope>NUCLEOTIDE SEQUENCE</scope>
</reference>
<dbReference type="InterPro" id="IPR050221">
    <property type="entry name" value="26S_Proteasome_ATPase"/>
</dbReference>
<organism evidence="3 4">
    <name type="scientific">Paramecium octaurelia</name>
    <dbReference type="NCBI Taxonomy" id="43137"/>
    <lineage>
        <taxon>Eukaryota</taxon>
        <taxon>Sar</taxon>
        <taxon>Alveolata</taxon>
        <taxon>Ciliophora</taxon>
        <taxon>Intramacronucleata</taxon>
        <taxon>Oligohymenophorea</taxon>
        <taxon>Peniculida</taxon>
        <taxon>Parameciidae</taxon>
        <taxon>Paramecium</taxon>
    </lineage>
</organism>
<evidence type="ECO:0000313" key="3">
    <source>
        <dbReference type="EMBL" id="CAD8213915.1"/>
    </source>
</evidence>
<evidence type="ECO:0000256" key="1">
    <source>
        <dbReference type="ARBA" id="ARBA00022741"/>
    </source>
</evidence>
<dbReference type="OrthoDB" id="10255768at2759"/>
<dbReference type="AlphaFoldDB" id="A0A8S1YI92"/>
<keyword evidence="2" id="KW-0067">ATP-binding</keyword>
<protein>
    <submittedName>
        <fullName evidence="3">Uncharacterized protein</fullName>
    </submittedName>
</protein>
<evidence type="ECO:0000256" key="2">
    <source>
        <dbReference type="ARBA" id="ARBA00022840"/>
    </source>
</evidence>
<keyword evidence="4" id="KW-1185">Reference proteome</keyword>
<keyword evidence="1" id="KW-0547">Nucleotide-binding</keyword>
<dbReference type="EMBL" id="CAJJDP010000168">
    <property type="protein sequence ID" value="CAD8213915.1"/>
    <property type="molecule type" value="Genomic_DNA"/>
</dbReference>